<evidence type="ECO:0000256" key="4">
    <source>
        <dbReference type="PROSITE-ProRule" id="PRU01248"/>
    </source>
</evidence>
<dbReference type="KEGG" id="fpn:ABE65_016215"/>
<accession>A0A160IQ72</accession>
<dbReference type="GO" id="GO:0003677">
    <property type="term" value="F:DNA binding"/>
    <property type="evidence" value="ECO:0007669"/>
    <property type="project" value="UniProtKB-UniRule"/>
</dbReference>
<evidence type="ECO:0000259" key="6">
    <source>
        <dbReference type="PROSITE" id="PS51898"/>
    </source>
</evidence>
<keyword evidence="3" id="KW-0233">DNA recombination</keyword>
<dbReference type="PROSITE" id="PS51900">
    <property type="entry name" value="CB"/>
    <property type="match status" value="1"/>
</dbReference>
<dbReference type="GO" id="GO:0006310">
    <property type="term" value="P:DNA recombination"/>
    <property type="evidence" value="ECO:0007669"/>
    <property type="project" value="UniProtKB-KW"/>
</dbReference>
<evidence type="ECO:0000256" key="5">
    <source>
        <dbReference type="SAM" id="MobiDB-lite"/>
    </source>
</evidence>
<dbReference type="STRING" id="1221500.ABE65_016215"/>
<dbReference type="PANTHER" id="PTHR30349:SF64">
    <property type="entry name" value="PROPHAGE INTEGRASE INTD-RELATED"/>
    <property type="match status" value="1"/>
</dbReference>
<feature type="domain" description="Tyr recombinase" evidence="6">
    <location>
        <begin position="154"/>
        <end position="341"/>
    </location>
</feature>
<keyword evidence="2 4" id="KW-0238">DNA-binding</keyword>
<name>A0A160IQ72_9BACL</name>
<feature type="compositionally biased region" description="Basic residues" evidence="5">
    <location>
        <begin position="10"/>
        <end position="22"/>
    </location>
</feature>
<dbReference type="InterPro" id="IPR013762">
    <property type="entry name" value="Integrase-like_cat_sf"/>
</dbReference>
<sequence>MSFNYFENKKKVKKRQPHKRKSEKAIQRDTVQIIFEKFLDSKVKQNLRPSSLNQHVGLYKNISKFHSTQSNSPFYLADITTDFISNWVHWLKHEAKKNDGHAYMPKHAQTVGLSDASIYGKIKYLKTFLGWCIKEDLIKKNPFIKWEGFRRDTINIDILSREEINSLLNVAKMHSKKSFKHFRDYVLLHLLIDCMCRINEALMLAPCDIDNVNRTIIIRSTNAKSRKARIIPLSNKTYRLLIHLIEENIQFESEVDDLVFLSLSGRMLNNNNCLRDFKKYAVEAGIKKRFYIHLLRHSVATHYLSSLGDVESLRKILGHADLRTVLTYAHMADETVAEKHAKSGFFGSENVTSRKRKNNLKKR</sequence>
<evidence type="ECO:0000256" key="2">
    <source>
        <dbReference type="ARBA" id="ARBA00023125"/>
    </source>
</evidence>
<evidence type="ECO:0000313" key="8">
    <source>
        <dbReference type="EMBL" id="ANC78260.1"/>
    </source>
</evidence>
<organism evidence="8 9">
    <name type="scientific">Fictibacillus phosphorivorans</name>
    <dbReference type="NCBI Taxonomy" id="1221500"/>
    <lineage>
        <taxon>Bacteria</taxon>
        <taxon>Bacillati</taxon>
        <taxon>Bacillota</taxon>
        <taxon>Bacilli</taxon>
        <taxon>Bacillales</taxon>
        <taxon>Fictibacillaceae</taxon>
        <taxon>Fictibacillus</taxon>
    </lineage>
</organism>
<dbReference type="Gene3D" id="1.10.150.130">
    <property type="match status" value="1"/>
</dbReference>
<evidence type="ECO:0000259" key="7">
    <source>
        <dbReference type="PROSITE" id="PS51900"/>
    </source>
</evidence>
<dbReference type="GO" id="GO:0015074">
    <property type="term" value="P:DNA integration"/>
    <property type="evidence" value="ECO:0007669"/>
    <property type="project" value="InterPro"/>
</dbReference>
<dbReference type="InterPro" id="IPR044068">
    <property type="entry name" value="CB"/>
</dbReference>
<dbReference type="InterPro" id="IPR002104">
    <property type="entry name" value="Integrase_catalytic"/>
</dbReference>
<gene>
    <name evidence="8" type="ORF">ABE65_016215</name>
</gene>
<dbReference type="CDD" id="cd00397">
    <property type="entry name" value="DNA_BRE_C"/>
    <property type="match status" value="1"/>
</dbReference>
<dbReference type="InterPro" id="IPR011010">
    <property type="entry name" value="DNA_brk_join_enz"/>
</dbReference>
<dbReference type="Gene3D" id="1.10.443.10">
    <property type="entry name" value="Intergrase catalytic core"/>
    <property type="match status" value="1"/>
</dbReference>
<dbReference type="Proteomes" id="UP000076623">
    <property type="component" value="Chromosome"/>
</dbReference>
<dbReference type="InterPro" id="IPR025269">
    <property type="entry name" value="SAM-like_dom"/>
</dbReference>
<feature type="region of interest" description="Disordered" evidence="5">
    <location>
        <begin position="1"/>
        <end position="24"/>
    </location>
</feature>
<evidence type="ECO:0000313" key="9">
    <source>
        <dbReference type="Proteomes" id="UP000076623"/>
    </source>
</evidence>
<dbReference type="PROSITE" id="PS51898">
    <property type="entry name" value="TYR_RECOMBINASE"/>
    <property type="match status" value="1"/>
</dbReference>
<feature type="domain" description="Core-binding (CB)" evidence="7">
    <location>
        <begin position="29"/>
        <end position="133"/>
    </location>
</feature>
<reference evidence="8 9" key="1">
    <citation type="submission" date="2016-04" db="EMBL/GenBank/DDBJ databases">
        <title>Complete genome sequence of Fictibacillus phosphorivorans G25-29, a strain toxic to nematodes.</title>
        <authorList>
            <person name="Zheng Z."/>
        </authorList>
    </citation>
    <scope>NUCLEOTIDE SEQUENCE [LARGE SCALE GENOMIC DNA]</scope>
    <source>
        <strain evidence="8 9">G25-29</strain>
    </source>
</reference>
<protein>
    <submittedName>
        <fullName evidence="8">Integrase</fullName>
    </submittedName>
</protein>
<comment type="similarity">
    <text evidence="1">Belongs to the 'phage' integrase family.</text>
</comment>
<dbReference type="InterPro" id="IPR010998">
    <property type="entry name" value="Integrase_recombinase_N"/>
</dbReference>
<keyword evidence="9" id="KW-1185">Reference proteome</keyword>
<dbReference type="AlphaFoldDB" id="A0A160IQ72"/>
<evidence type="ECO:0000256" key="3">
    <source>
        <dbReference type="ARBA" id="ARBA00023172"/>
    </source>
</evidence>
<dbReference type="Pfam" id="PF00589">
    <property type="entry name" value="Phage_integrase"/>
    <property type="match status" value="1"/>
</dbReference>
<dbReference type="SUPFAM" id="SSF56349">
    <property type="entry name" value="DNA breaking-rejoining enzymes"/>
    <property type="match status" value="1"/>
</dbReference>
<proteinExistence type="inferred from homology"/>
<dbReference type="EMBL" id="CP015378">
    <property type="protein sequence ID" value="ANC78260.1"/>
    <property type="molecule type" value="Genomic_DNA"/>
</dbReference>
<dbReference type="InterPro" id="IPR050090">
    <property type="entry name" value="Tyrosine_recombinase_XerCD"/>
</dbReference>
<dbReference type="RefSeq" id="WP_066397104.1">
    <property type="nucleotide sequence ID" value="NZ_CP015378.1"/>
</dbReference>
<dbReference type="PANTHER" id="PTHR30349">
    <property type="entry name" value="PHAGE INTEGRASE-RELATED"/>
    <property type="match status" value="1"/>
</dbReference>
<dbReference type="Pfam" id="PF13102">
    <property type="entry name" value="Phage_int_SAM_5"/>
    <property type="match status" value="1"/>
</dbReference>
<evidence type="ECO:0000256" key="1">
    <source>
        <dbReference type="ARBA" id="ARBA00008857"/>
    </source>
</evidence>